<dbReference type="RefSeq" id="WP_281807253.1">
    <property type="nucleotide sequence ID" value="NZ_BSEC01000007.1"/>
</dbReference>
<dbReference type="EMBL" id="BSEC01000007">
    <property type="protein sequence ID" value="GLI96105.1"/>
    <property type="molecule type" value="Genomic_DNA"/>
</dbReference>
<dbReference type="GO" id="GO:0015074">
    <property type="term" value="P:DNA integration"/>
    <property type="evidence" value="ECO:0007669"/>
    <property type="project" value="UniProtKB-KW"/>
</dbReference>
<evidence type="ECO:0008006" key="9">
    <source>
        <dbReference type="Google" id="ProtNLM"/>
    </source>
</evidence>
<dbReference type="Proteomes" id="UP001144323">
    <property type="component" value="Unassembled WGS sequence"/>
</dbReference>
<evidence type="ECO:0000259" key="6">
    <source>
        <dbReference type="PROSITE" id="PS51900"/>
    </source>
</evidence>
<name>A0A9W6H0D2_9HYPH</name>
<evidence type="ECO:0000313" key="8">
    <source>
        <dbReference type="Proteomes" id="UP001144323"/>
    </source>
</evidence>
<keyword evidence="2 4" id="KW-0238">DNA-binding</keyword>
<dbReference type="SUPFAM" id="SSF56349">
    <property type="entry name" value="DNA breaking-rejoining enzymes"/>
    <property type="match status" value="1"/>
</dbReference>
<comment type="caution">
    <text evidence="7">The sequence shown here is derived from an EMBL/GenBank/DDBJ whole genome shotgun (WGS) entry which is preliminary data.</text>
</comment>
<evidence type="ECO:0000256" key="3">
    <source>
        <dbReference type="ARBA" id="ARBA00023172"/>
    </source>
</evidence>
<dbReference type="AlphaFoldDB" id="A0A9W6H0D2"/>
<dbReference type="InterPro" id="IPR010998">
    <property type="entry name" value="Integrase_recombinase_N"/>
</dbReference>
<gene>
    <name evidence="7" type="ORF">LMG27198_50970</name>
</gene>
<dbReference type="InterPro" id="IPR002104">
    <property type="entry name" value="Integrase_catalytic"/>
</dbReference>
<organism evidence="7 8">
    <name type="scientific">Methylocystis echinoides</name>
    <dbReference type="NCBI Taxonomy" id="29468"/>
    <lineage>
        <taxon>Bacteria</taxon>
        <taxon>Pseudomonadati</taxon>
        <taxon>Pseudomonadota</taxon>
        <taxon>Alphaproteobacteria</taxon>
        <taxon>Hyphomicrobiales</taxon>
        <taxon>Methylocystaceae</taxon>
        <taxon>Methylocystis</taxon>
    </lineage>
</organism>
<sequence length="242" mass="27102">MKALVPISAQVPALVRSAGERAQTRFWEFFVNNIRNANTRRAYGRSIGEFLAWCEQRGLTSIIDIEPLHIGAYVEALTRSHSAPTAKQRLAAIRMLFDWLVTGQIIPTNPAASVRGPKHVVKVGKTPVLDPEEARTLLDNIDVTTTVGLRDRALIALMVYSFARVGAALAMKVEDVYVQNRRLWVRLHEKGGKRHEMPCHHNLETYLHAYIDGCYLAGDPMNSLSARHGAQTPQRRVMRGTL</sequence>
<dbReference type="InterPro" id="IPR013762">
    <property type="entry name" value="Integrase-like_cat_sf"/>
</dbReference>
<proteinExistence type="predicted"/>
<evidence type="ECO:0000256" key="1">
    <source>
        <dbReference type="ARBA" id="ARBA00022908"/>
    </source>
</evidence>
<dbReference type="Pfam" id="PF02899">
    <property type="entry name" value="Phage_int_SAM_1"/>
    <property type="match status" value="1"/>
</dbReference>
<evidence type="ECO:0000313" key="7">
    <source>
        <dbReference type="EMBL" id="GLI96105.1"/>
    </source>
</evidence>
<dbReference type="InterPro" id="IPR044068">
    <property type="entry name" value="CB"/>
</dbReference>
<dbReference type="PROSITE" id="PS51900">
    <property type="entry name" value="CB"/>
    <property type="match status" value="1"/>
</dbReference>
<protein>
    <recommendedName>
        <fullName evidence="9">Integrase</fullName>
    </recommendedName>
</protein>
<dbReference type="PANTHER" id="PTHR30349">
    <property type="entry name" value="PHAGE INTEGRASE-RELATED"/>
    <property type="match status" value="1"/>
</dbReference>
<keyword evidence="8" id="KW-1185">Reference proteome</keyword>
<feature type="domain" description="Tyr recombinase" evidence="5">
    <location>
        <begin position="124"/>
        <end position="242"/>
    </location>
</feature>
<evidence type="ECO:0000259" key="5">
    <source>
        <dbReference type="PROSITE" id="PS51898"/>
    </source>
</evidence>
<dbReference type="InterPro" id="IPR004107">
    <property type="entry name" value="Integrase_SAM-like_N"/>
</dbReference>
<keyword evidence="3" id="KW-0233">DNA recombination</keyword>
<reference evidence="7" key="1">
    <citation type="journal article" date="2023" name="Int. J. Syst. Evol. Microbiol.">
        <title>Methylocystis iwaonis sp. nov., a type II methane-oxidizing bacterium from surface soil of a rice paddy field in Japan, and emended description of the genus Methylocystis (ex Whittenbury et al. 1970) Bowman et al. 1993.</title>
        <authorList>
            <person name="Kaise H."/>
            <person name="Sawadogo J.B."/>
            <person name="Alam M.S."/>
            <person name="Ueno C."/>
            <person name="Dianou D."/>
            <person name="Shinjo R."/>
            <person name="Asakawa S."/>
        </authorList>
    </citation>
    <scope>NUCLEOTIDE SEQUENCE</scope>
    <source>
        <strain evidence="7">LMG27198</strain>
    </source>
</reference>
<dbReference type="InterPro" id="IPR011010">
    <property type="entry name" value="DNA_brk_join_enz"/>
</dbReference>
<evidence type="ECO:0000256" key="2">
    <source>
        <dbReference type="ARBA" id="ARBA00023125"/>
    </source>
</evidence>
<keyword evidence="1" id="KW-0229">DNA integration</keyword>
<evidence type="ECO:0000256" key="4">
    <source>
        <dbReference type="PROSITE-ProRule" id="PRU01248"/>
    </source>
</evidence>
<feature type="domain" description="Core-binding (CB)" evidence="6">
    <location>
        <begin position="24"/>
        <end position="101"/>
    </location>
</feature>
<dbReference type="Gene3D" id="1.10.150.130">
    <property type="match status" value="1"/>
</dbReference>
<dbReference type="Gene3D" id="1.10.443.10">
    <property type="entry name" value="Intergrase catalytic core"/>
    <property type="match status" value="1"/>
</dbReference>
<dbReference type="Pfam" id="PF00589">
    <property type="entry name" value="Phage_integrase"/>
    <property type="match status" value="1"/>
</dbReference>
<dbReference type="InterPro" id="IPR050090">
    <property type="entry name" value="Tyrosine_recombinase_XerCD"/>
</dbReference>
<accession>A0A9W6H0D2</accession>
<dbReference type="PROSITE" id="PS51898">
    <property type="entry name" value="TYR_RECOMBINASE"/>
    <property type="match status" value="1"/>
</dbReference>
<dbReference type="GO" id="GO:0006310">
    <property type="term" value="P:DNA recombination"/>
    <property type="evidence" value="ECO:0007669"/>
    <property type="project" value="UniProtKB-KW"/>
</dbReference>
<dbReference type="GO" id="GO:0003677">
    <property type="term" value="F:DNA binding"/>
    <property type="evidence" value="ECO:0007669"/>
    <property type="project" value="UniProtKB-UniRule"/>
</dbReference>